<evidence type="ECO:0000313" key="3">
    <source>
        <dbReference type="Proteomes" id="UP000222542"/>
    </source>
</evidence>
<dbReference type="EMBL" id="AYRZ02001384">
    <property type="protein sequence ID" value="PHT57616.1"/>
    <property type="molecule type" value="Genomic_DNA"/>
</dbReference>
<dbReference type="EMBL" id="AYRZ02000011">
    <property type="protein sequence ID" value="PHT69415.1"/>
    <property type="molecule type" value="Genomic_DNA"/>
</dbReference>
<dbReference type="Gramene" id="PHT57616">
    <property type="protein sequence ID" value="PHT57616"/>
    <property type="gene ID" value="T459_35413"/>
</dbReference>
<accession>A0A2G2YI63</accession>
<name>A0A2G2YI63_CAPAN</name>
<comment type="caution">
    <text evidence="2">The sequence shown here is derived from an EMBL/GenBank/DDBJ whole genome shotgun (WGS) entry which is preliminary data.</text>
</comment>
<evidence type="ECO:0000313" key="2">
    <source>
        <dbReference type="EMBL" id="PHT69415.1"/>
    </source>
</evidence>
<dbReference type="Proteomes" id="UP000222542">
    <property type="component" value="Unassembled WGS sequence"/>
</dbReference>
<dbReference type="STRING" id="4072.A0A2G2YI63"/>
<reference evidence="2" key="1">
    <citation type="journal article" date="2014" name="Nat. Genet.">
        <title>Genome sequence of the hot pepper provides insights into the evolution of pungency in Capsicum species.</title>
        <authorList>
            <person name="Kim S."/>
            <person name="Park M."/>
            <person name="Yeom S.I."/>
            <person name="Kim Y.M."/>
            <person name="Lee J.M."/>
            <person name="Lee H.A."/>
            <person name="Seo E."/>
            <person name="Choi J."/>
            <person name="Cheong K."/>
            <person name="Kim K.T."/>
            <person name="Jung K."/>
            <person name="Lee G.W."/>
            <person name="Oh S.K."/>
            <person name="Bae C."/>
            <person name="Kim S.B."/>
            <person name="Lee H.Y."/>
            <person name="Kim S.Y."/>
            <person name="Kim M.S."/>
            <person name="Kang B.C."/>
            <person name="Jo Y.D."/>
            <person name="Yang H.B."/>
            <person name="Jeong H.J."/>
            <person name="Kang W.H."/>
            <person name="Kwon J.K."/>
            <person name="Shin C."/>
            <person name="Lim J.Y."/>
            <person name="Park J.H."/>
            <person name="Huh J.H."/>
            <person name="Kim J.S."/>
            <person name="Kim B.D."/>
            <person name="Cohen O."/>
            <person name="Paran I."/>
            <person name="Suh M.C."/>
            <person name="Lee S.B."/>
            <person name="Kim Y.K."/>
            <person name="Shin Y."/>
            <person name="Noh S.J."/>
            <person name="Park J."/>
            <person name="Seo Y.S."/>
            <person name="Kwon S.Y."/>
            <person name="Kim H.A."/>
            <person name="Park J.M."/>
            <person name="Kim H.J."/>
            <person name="Choi S.B."/>
            <person name="Bosland P.W."/>
            <person name="Reeves G."/>
            <person name="Jo S.H."/>
            <person name="Lee B.W."/>
            <person name="Cho H.T."/>
            <person name="Choi H.S."/>
            <person name="Lee M.S."/>
            <person name="Yu Y."/>
            <person name="Do Choi Y."/>
            <person name="Park B.S."/>
            <person name="van Deynze A."/>
            <person name="Ashrafi H."/>
            <person name="Hill T."/>
            <person name="Kim W.T."/>
            <person name="Pai H.S."/>
            <person name="Ahn H.K."/>
            <person name="Yeam I."/>
            <person name="Giovannoni J.J."/>
            <person name="Rose J.K."/>
            <person name="Sorensen I."/>
            <person name="Lee S.J."/>
            <person name="Kim R.W."/>
            <person name="Choi I.Y."/>
            <person name="Choi B.S."/>
            <person name="Lim J.S."/>
            <person name="Lee Y.H."/>
            <person name="Choi D."/>
        </authorList>
    </citation>
    <scope>NUCLEOTIDE SEQUENCE [LARGE SCALE GENOMIC DNA]</scope>
</reference>
<keyword evidence="3" id="KW-1185">Reference proteome</keyword>
<organism evidence="2 3">
    <name type="scientific">Capsicum annuum</name>
    <name type="common">Capsicum pepper</name>
    <dbReference type="NCBI Taxonomy" id="4072"/>
    <lineage>
        <taxon>Eukaryota</taxon>
        <taxon>Viridiplantae</taxon>
        <taxon>Streptophyta</taxon>
        <taxon>Embryophyta</taxon>
        <taxon>Tracheophyta</taxon>
        <taxon>Spermatophyta</taxon>
        <taxon>Magnoliopsida</taxon>
        <taxon>eudicotyledons</taxon>
        <taxon>Gunneridae</taxon>
        <taxon>Pentapetalae</taxon>
        <taxon>asterids</taxon>
        <taxon>lamiids</taxon>
        <taxon>Solanales</taxon>
        <taxon>Solanaceae</taxon>
        <taxon>Solanoideae</taxon>
        <taxon>Capsiceae</taxon>
        <taxon>Capsicum</taxon>
    </lineage>
</organism>
<evidence type="ECO:0000313" key="1">
    <source>
        <dbReference type="EMBL" id="PHT57616.1"/>
    </source>
</evidence>
<protein>
    <submittedName>
        <fullName evidence="2">Uncharacterized protein</fullName>
    </submittedName>
</protein>
<dbReference type="AlphaFoldDB" id="A0A2G2YI63"/>
<sequence length="83" mass="8981">MQIMNDSCSSSNECVLQEVDPKDVAVIEPKASGVHAPIVSSFDDRVRLLIDCVDKLRHLNIMQEGIQLPTIVVAGDQSSAECA</sequence>
<reference evidence="2 3" key="2">
    <citation type="journal article" date="2017" name="Genome Biol.">
        <title>New reference genome sequences of hot pepper reveal the massive evolution of plant disease-resistance genes by retroduplication.</title>
        <authorList>
            <person name="Kim S."/>
            <person name="Park J."/>
            <person name="Yeom S.I."/>
            <person name="Kim Y.M."/>
            <person name="Seo E."/>
            <person name="Kim K.T."/>
            <person name="Kim M.S."/>
            <person name="Lee J.M."/>
            <person name="Cheong K."/>
            <person name="Shin H.S."/>
            <person name="Kim S.B."/>
            <person name="Han K."/>
            <person name="Lee J."/>
            <person name="Park M."/>
            <person name="Lee H.A."/>
            <person name="Lee H.Y."/>
            <person name="Lee Y."/>
            <person name="Oh S."/>
            <person name="Lee J.H."/>
            <person name="Choi E."/>
            <person name="Choi E."/>
            <person name="Lee S.E."/>
            <person name="Jeon J."/>
            <person name="Kim H."/>
            <person name="Choi G."/>
            <person name="Song H."/>
            <person name="Lee J."/>
            <person name="Lee S.C."/>
            <person name="Kwon J.K."/>
            <person name="Lee H.Y."/>
            <person name="Koo N."/>
            <person name="Hong Y."/>
            <person name="Kim R.W."/>
            <person name="Kang W.H."/>
            <person name="Huh J.H."/>
            <person name="Kang B.C."/>
            <person name="Yang T.J."/>
            <person name="Lee Y.H."/>
            <person name="Bennetzen J.L."/>
            <person name="Choi D."/>
        </authorList>
    </citation>
    <scope>NUCLEOTIDE SEQUENCE [LARGE SCALE GENOMIC DNA]</scope>
    <source>
        <strain evidence="3">cv. CM334</strain>
    </source>
</reference>
<dbReference type="Gene3D" id="3.40.50.300">
    <property type="entry name" value="P-loop containing nucleotide triphosphate hydrolases"/>
    <property type="match status" value="1"/>
</dbReference>
<proteinExistence type="predicted"/>
<gene>
    <name evidence="2" type="ORF">T459_28902</name>
    <name evidence="1" type="ORF">T459_35413</name>
</gene>
<dbReference type="Gramene" id="PHT69415">
    <property type="protein sequence ID" value="PHT69415"/>
    <property type="gene ID" value="T459_28902"/>
</dbReference>
<dbReference type="InterPro" id="IPR027417">
    <property type="entry name" value="P-loop_NTPase"/>
</dbReference>